<accession>A0AA36H753</accession>
<proteinExistence type="predicted"/>
<gene>
    <name evidence="1" type="ORF">CYNAS_LOCUS16746</name>
</gene>
<name>A0AA36H753_CYLNA</name>
<evidence type="ECO:0000313" key="2">
    <source>
        <dbReference type="Proteomes" id="UP001176961"/>
    </source>
</evidence>
<sequence>MRGRNVPVLRRILAGMLSKGKTRYDDFPERDQLLLDVSRQDDARYQKLLGNDLMALTALAVPFCMSKVSNKGTIPT</sequence>
<reference evidence="1" key="1">
    <citation type="submission" date="2023-07" db="EMBL/GenBank/DDBJ databases">
        <authorList>
            <consortium name="CYATHOMIX"/>
        </authorList>
    </citation>
    <scope>NUCLEOTIDE SEQUENCE</scope>
    <source>
        <strain evidence="1">N/A</strain>
    </source>
</reference>
<protein>
    <submittedName>
        <fullName evidence="1">Uncharacterized protein</fullName>
    </submittedName>
</protein>
<dbReference type="AlphaFoldDB" id="A0AA36H753"/>
<organism evidence="1 2">
    <name type="scientific">Cylicocyclus nassatus</name>
    <name type="common">Nematode worm</name>
    <dbReference type="NCBI Taxonomy" id="53992"/>
    <lineage>
        <taxon>Eukaryota</taxon>
        <taxon>Metazoa</taxon>
        <taxon>Ecdysozoa</taxon>
        <taxon>Nematoda</taxon>
        <taxon>Chromadorea</taxon>
        <taxon>Rhabditida</taxon>
        <taxon>Rhabditina</taxon>
        <taxon>Rhabditomorpha</taxon>
        <taxon>Strongyloidea</taxon>
        <taxon>Strongylidae</taxon>
        <taxon>Cylicocyclus</taxon>
    </lineage>
</organism>
<dbReference type="Proteomes" id="UP001176961">
    <property type="component" value="Unassembled WGS sequence"/>
</dbReference>
<evidence type="ECO:0000313" key="1">
    <source>
        <dbReference type="EMBL" id="CAJ0604763.1"/>
    </source>
</evidence>
<comment type="caution">
    <text evidence="1">The sequence shown here is derived from an EMBL/GenBank/DDBJ whole genome shotgun (WGS) entry which is preliminary data.</text>
</comment>
<keyword evidence="2" id="KW-1185">Reference proteome</keyword>
<dbReference type="EMBL" id="CATQJL010000316">
    <property type="protein sequence ID" value="CAJ0604763.1"/>
    <property type="molecule type" value="Genomic_DNA"/>
</dbReference>